<evidence type="ECO:0000256" key="1">
    <source>
        <dbReference type="SAM" id="Coils"/>
    </source>
</evidence>
<keyword evidence="2" id="KW-0472">Membrane</keyword>
<organism evidence="3 4">
    <name type="scientific">Ohtaekwangia koreensis</name>
    <dbReference type="NCBI Taxonomy" id="688867"/>
    <lineage>
        <taxon>Bacteria</taxon>
        <taxon>Pseudomonadati</taxon>
        <taxon>Bacteroidota</taxon>
        <taxon>Cytophagia</taxon>
        <taxon>Cytophagales</taxon>
        <taxon>Fulvivirgaceae</taxon>
        <taxon>Ohtaekwangia</taxon>
    </lineage>
</organism>
<sequence>MSIQFLQEFARKASNQDLVDIIATKQFSDDELVIFETEVQVRGIERELEKAIQEREATKNRVKASASQMTQEDLFAYVCYNPYKFTETELAIFKNEAKARGLDDELSEKIKSIESDDIAFKNNVLNSSGDVSELLQNFNTFIEGKNPEIAKLVQEKNAKKKKRSLGIGLIAGIIVTAIGVGLTAAAGGNIIFIGAIVTGIALIVRGIISYISA</sequence>
<protein>
    <submittedName>
        <fullName evidence="3">Uncharacterized protein</fullName>
    </submittedName>
</protein>
<name>A0A1T5JQK8_9BACT</name>
<keyword evidence="4" id="KW-1185">Reference proteome</keyword>
<reference evidence="3 4" key="1">
    <citation type="submission" date="2017-02" db="EMBL/GenBank/DDBJ databases">
        <authorList>
            <person name="Peterson S.W."/>
        </authorList>
    </citation>
    <scope>NUCLEOTIDE SEQUENCE [LARGE SCALE GENOMIC DNA]</scope>
    <source>
        <strain evidence="3 4">DSM 25262</strain>
    </source>
</reference>
<evidence type="ECO:0000256" key="2">
    <source>
        <dbReference type="SAM" id="Phobius"/>
    </source>
</evidence>
<feature type="transmembrane region" description="Helical" evidence="2">
    <location>
        <begin position="190"/>
        <end position="211"/>
    </location>
</feature>
<dbReference type="Proteomes" id="UP000190961">
    <property type="component" value="Unassembled WGS sequence"/>
</dbReference>
<feature type="transmembrane region" description="Helical" evidence="2">
    <location>
        <begin position="165"/>
        <end position="184"/>
    </location>
</feature>
<accession>A0A1T5JQK8</accession>
<gene>
    <name evidence="3" type="ORF">SAMN05660236_1376</name>
</gene>
<dbReference type="OrthoDB" id="1436604at2"/>
<feature type="coiled-coil region" evidence="1">
    <location>
        <begin position="34"/>
        <end position="68"/>
    </location>
</feature>
<dbReference type="AlphaFoldDB" id="A0A1T5JQK8"/>
<dbReference type="EMBL" id="FUZU01000001">
    <property type="protein sequence ID" value="SKC53701.1"/>
    <property type="molecule type" value="Genomic_DNA"/>
</dbReference>
<evidence type="ECO:0000313" key="3">
    <source>
        <dbReference type="EMBL" id="SKC53701.1"/>
    </source>
</evidence>
<keyword evidence="2" id="KW-1133">Transmembrane helix</keyword>
<keyword evidence="2" id="KW-0812">Transmembrane</keyword>
<evidence type="ECO:0000313" key="4">
    <source>
        <dbReference type="Proteomes" id="UP000190961"/>
    </source>
</evidence>
<keyword evidence="1" id="KW-0175">Coiled coil</keyword>
<proteinExistence type="predicted"/>
<dbReference type="RefSeq" id="WP_079685919.1">
    <property type="nucleotide sequence ID" value="NZ_FUZU01000001.1"/>
</dbReference>